<accession>A0A3M7S1W3</accession>
<dbReference type="EMBL" id="REGN01002201">
    <property type="protein sequence ID" value="RNA29567.1"/>
    <property type="molecule type" value="Genomic_DNA"/>
</dbReference>
<gene>
    <name evidence="1" type="ORF">BpHYR1_041900</name>
</gene>
<dbReference type="AlphaFoldDB" id="A0A3M7S1W3"/>
<proteinExistence type="predicted"/>
<dbReference type="Proteomes" id="UP000276133">
    <property type="component" value="Unassembled WGS sequence"/>
</dbReference>
<sequence>MAEGSQWWASKIFMINGMPESVRNACRLFADDKTPQVPFTMKIDASHRHVFEQSSVERD</sequence>
<reference evidence="1 2" key="1">
    <citation type="journal article" date="2018" name="Sci. Rep.">
        <title>Genomic signatures of local adaptation to the degree of environmental predictability in rotifers.</title>
        <authorList>
            <person name="Franch-Gras L."/>
            <person name="Hahn C."/>
            <person name="Garcia-Roger E.M."/>
            <person name="Carmona M.J."/>
            <person name="Serra M."/>
            <person name="Gomez A."/>
        </authorList>
    </citation>
    <scope>NUCLEOTIDE SEQUENCE [LARGE SCALE GENOMIC DNA]</scope>
    <source>
        <strain evidence="1">HYR1</strain>
    </source>
</reference>
<keyword evidence="2" id="KW-1185">Reference proteome</keyword>
<evidence type="ECO:0000313" key="2">
    <source>
        <dbReference type="Proteomes" id="UP000276133"/>
    </source>
</evidence>
<comment type="caution">
    <text evidence="1">The sequence shown here is derived from an EMBL/GenBank/DDBJ whole genome shotgun (WGS) entry which is preliminary data.</text>
</comment>
<evidence type="ECO:0000313" key="1">
    <source>
        <dbReference type="EMBL" id="RNA29567.1"/>
    </source>
</evidence>
<protein>
    <submittedName>
        <fullName evidence="1">Uncharacterized protein</fullName>
    </submittedName>
</protein>
<organism evidence="1 2">
    <name type="scientific">Brachionus plicatilis</name>
    <name type="common">Marine rotifer</name>
    <name type="synonym">Brachionus muelleri</name>
    <dbReference type="NCBI Taxonomy" id="10195"/>
    <lineage>
        <taxon>Eukaryota</taxon>
        <taxon>Metazoa</taxon>
        <taxon>Spiralia</taxon>
        <taxon>Gnathifera</taxon>
        <taxon>Rotifera</taxon>
        <taxon>Eurotatoria</taxon>
        <taxon>Monogononta</taxon>
        <taxon>Pseudotrocha</taxon>
        <taxon>Ploima</taxon>
        <taxon>Brachionidae</taxon>
        <taxon>Brachionus</taxon>
    </lineage>
</organism>
<name>A0A3M7S1W3_BRAPC</name>